<keyword evidence="2" id="KW-1185">Reference proteome</keyword>
<reference evidence="3" key="1">
    <citation type="submission" date="2022-11" db="UniProtKB">
        <authorList>
            <consortium name="WormBaseParasite"/>
        </authorList>
    </citation>
    <scope>IDENTIFICATION</scope>
</reference>
<protein>
    <submittedName>
        <fullName evidence="3">Uncharacterized protein</fullName>
    </submittedName>
</protein>
<accession>A0A915ABN3</accession>
<evidence type="ECO:0000313" key="3">
    <source>
        <dbReference type="WBParaSite" id="PgR004_g180_t01"/>
    </source>
</evidence>
<proteinExistence type="predicted"/>
<evidence type="ECO:0000313" key="2">
    <source>
        <dbReference type="Proteomes" id="UP000887569"/>
    </source>
</evidence>
<name>A0A915ABN3_PARUN</name>
<organism evidence="2 3">
    <name type="scientific">Parascaris univalens</name>
    <name type="common">Nematode worm</name>
    <dbReference type="NCBI Taxonomy" id="6257"/>
    <lineage>
        <taxon>Eukaryota</taxon>
        <taxon>Metazoa</taxon>
        <taxon>Ecdysozoa</taxon>
        <taxon>Nematoda</taxon>
        <taxon>Chromadorea</taxon>
        <taxon>Rhabditida</taxon>
        <taxon>Spirurina</taxon>
        <taxon>Ascaridomorpha</taxon>
        <taxon>Ascaridoidea</taxon>
        <taxon>Ascarididae</taxon>
        <taxon>Parascaris</taxon>
    </lineage>
</organism>
<evidence type="ECO:0000256" key="1">
    <source>
        <dbReference type="SAM" id="MobiDB-lite"/>
    </source>
</evidence>
<dbReference type="Proteomes" id="UP000887569">
    <property type="component" value="Unplaced"/>
</dbReference>
<feature type="region of interest" description="Disordered" evidence="1">
    <location>
        <begin position="49"/>
        <end position="79"/>
    </location>
</feature>
<dbReference type="WBParaSite" id="PgR004_g180_t01">
    <property type="protein sequence ID" value="PgR004_g180_t01"/>
    <property type="gene ID" value="PgR004_g180"/>
</dbReference>
<feature type="compositionally biased region" description="Basic and acidic residues" evidence="1">
    <location>
        <begin position="58"/>
        <end position="79"/>
    </location>
</feature>
<sequence length="79" mass="9244">MCRNVLVRECSKVCRYELSALAESPVSPDPGFTIWTAVLDVFERVDAERYPEEEERQYEDARDKDHQETDPCEKPVHKT</sequence>
<dbReference type="AlphaFoldDB" id="A0A915ABN3"/>